<protein>
    <submittedName>
        <fullName evidence="4">WYL domain-containing transcriptional regulator</fullName>
    </submittedName>
</protein>
<dbReference type="InterPro" id="IPR036388">
    <property type="entry name" value="WH-like_DNA-bd_sf"/>
</dbReference>
<dbReference type="InterPro" id="IPR051534">
    <property type="entry name" value="CBASS_pafABC_assoc_protein"/>
</dbReference>
<sequence length="287" mass="33234">MRRSRPPLVRMQHIDRELRNKRYPNCSSIARHLEVSSKSIQRDIEFMRDMLNAPIEYDPRRKGYCYREPWHFNPADFLDRRELDALAVTSRVLAQYQGTPYYDEISRAIDKLMHALPVPGDGGGLLDIYSFDNPVPACRINEDDFAVLEQAARDRKKVEITYSSSSNQEVTERTVHPYRLHYDQSGGTWYLIANCELRQAVRTFALCRIQQLALTGEAFVIPASFSIERYFEKAFNQTAGVGSSDIVIRFTPYQAQWIREHRWHPSQSIEEHGDGSLTLTFRVGALD</sequence>
<feature type="domain" description="Helix-turn-helix type 11" evidence="1">
    <location>
        <begin position="10"/>
        <end position="64"/>
    </location>
</feature>
<proteinExistence type="predicted"/>
<accession>A0A7C5HBW4</accession>
<reference evidence="4" key="1">
    <citation type="journal article" date="2020" name="mSystems">
        <title>Genome- and Community-Level Interaction Insights into Carbon Utilization and Element Cycling Functions of Hydrothermarchaeota in Hydrothermal Sediment.</title>
        <authorList>
            <person name="Zhou Z."/>
            <person name="Liu Y."/>
            <person name="Xu W."/>
            <person name="Pan J."/>
            <person name="Luo Z.H."/>
            <person name="Li M."/>
        </authorList>
    </citation>
    <scope>NUCLEOTIDE SEQUENCE [LARGE SCALE GENOMIC DNA]</scope>
    <source>
        <strain evidence="4">HyVt-633</strain>
    </source>
</reference>
<dbReference type="Proteomes" id="UP000886058">
    <property type="component" value="Unassembled WGS sequence"/>
</dbReference>
<organism evidence="4">
    <name type="scientific">Chlorobaculum parvum</name>
    <dbReference type="NCBI Taxonomy" id="274539"/>
    <lineage>
        <taxon>Bacteria</taxon>
        <taxon>Pseudomonadati</taxon>
        <taxon>Chlorobiota</taxon>
        <taxon>Chlorobiia</taxon>
        <taxon>Chlorobiales</taxon>
        <taxon>Chlorobiaceae</taxon>
        <taxon>Chlorobaculum</taxon>
    </lineage>
</organism>
<dbReference type="AlphaFoldDB" id="A0A7C5HBW4"/>
<dbReference type="Pfam" id="PF08279">
    <property type="entry name" value="HTH_11"/>
    <property type="match status" value="1"/>
</dbReference>
<dbReference type="Pfam" id="PF25583">
    <property type="entry name" value="WCX"/>
    <property type="match status" value="1"/>
</dbReference>
<dbReference type="Pfam" id="PF13280">
    <property type="entry name" value="WYL"/>
    <property type="match status" value="1"/>
</dbReference>
<dbReference type="InterPro" id="IPR057727">
    <property type="entry name" value="WCX_dom"/>
</dbReference>
<evidence type="ECO:0000259" key="3">
    <source>
        <dbReference type="Pfam" id="PF25583"/>
    </source>
</evidence>
<dbReference type="PANTHER" id="PTHR34580:SF9">
    <property type="entry name" value="SLL5097 PROTEIN"/>
    <property type="match status" value="1"/>
</dbReference>
<gene>
    <name evidence="4" type="ORF">ENL07_04975</name>
</gene>
<feature type="domain" description="WYL" evidence="2">
    <location>
        <begin position="145"/>
        <end position="213"/>
    </location>
</feature>
<feature type="domain" description="WCX" evidence="3">
    <location>
        <begin position="246"/>
        <end position="286"/>
    </location>
</feature>
<dbReference type="PROSITE" id="PS52050">
    <property type="entry name" value="WYL"/>
    <property type="match status" value="1"/>
</dbReference>
<comment type="caution">
    <text evidence="4">The sequence shown here is derived from an EMBL/GenBank/DDBJ whole genome shotgun (WGS) entry which is preliminary data.</text>
</comment>
<name>A0A7C5HBW4_9CHLB</name>
<dbReference type="Gene3D" id="1.10.10.10">
    <property type="entry name" value="Winged helix-like DNA-binding domain superfamily/Winged helix DNA-binding domain"/>
    <property type="match status" value="1"/>
</dbReference>
<dbReference type="InterPro" id="IPR026881">
    <property type="entry name" value="WYL_dom"/>
</dbReference>
<evidence type="ECO:0000259" key="1">
    <source>
        <dbReference type="Pfam" id="PF08279"/>
    </source>
</evidence>
<feature type="non-terminal residue" evidence="4">
    <location>
        <position position="287"/>
    </location>
</feature>
<dbReference type="EMBL" id="DRSQ01000104">
    <property type="protein sequence ID" value="HHE31979.1"/>
    <property type="molecule type" value="Genomic_DNA"/>
</dbReference>
<dbReference type="InterPro" id="IPR013196">
    <property type="entry name" value="HTH_11"/>
</dbReference>
<dbReference type="PANTHER" id="PTHR34580">
    <property type="match status" value="1"/>
</dbReference>
<evidence type="ECO:0000313" key="4">
    <source>
        <dbReference type="EMBL" id="HHE31979.1"/>
    </source>
</evidence>
<evidence type="ECO:0000259" key="2">
    <source>
        <dbReference type="Pfam" id="PF13280"/>
    </source>
</evidence>